<dbReference type="Pfam" id="PF17237">
    <property type="entry name" value="Emr1"/>
    <property type="match status" value="1"/>
</dbReference>
<keyword evidence="1" id="KW-1133">Transmembrane helix</keyword>
<evidence type="ECO:0000313" key="3">
    <source>
        <dbReference type="Proteomes" id="UP001306508"/>
    </source>
</evidence>
<comment type="caution">
    <text evidence="2">The sequence shown here is derived from an EMBL/GenBank/DDBJ whole genome shotgun (WGS) entry which is preliminary data.</text>
</comment>
<sequence>MDKIDEITIKRDIFNRSYSKTYQIYLSRKAFFQLLGYLGSCVVISLVAQSRRFE</sequence>
<accession>A0AAN8A9Y0</accession>
<keyword evidence="3" id="KW-1185">Reference proteome</keyword>
<name>A0AAN8A9Y0_9SACH</name>
<dbReference type="Proteomes" id="UP001306508">
    <property type="component" value="Unassembled WGS sequence"/>
</dbReference>
<dbReference type="InterPro" id="IPR035195">
    <property type="entry name" value="Emr1"/>
</dbReference>
<keyword evidence="1" id="KW-0472">Membrane</keyword>
<evidence type="ECO:0000256" key="1">
    <source>
        <dbReference type="SAM" id="Phobius"/>
    </source>
</evidence>
<dbReference type="GO" id="GO:0007008">
    <property type="term" value="P:outer mitochondrial membrane organization"/>
    <property type="evidence" value="ECO:0007669"/>
    <property type="project" value="InterPro"/>
</dbReference>
<keyword evidence="1" id="KW-0812">Transmembrane</keyword>
<reference evidence="3" key="1">
    <citation type="submission" date="2023-07" db="EMBL/GenBank/DDBJ databases">
        <title>A draft genome of Kazachstania heterogenica Y-27499.</title>
        <authorList>
            <person name="Donic C."/>
            <person name="Kralova J.S."/>
            <person name="Fidel L."/>
            <person name="Ben-Dor S."/>
            <person name="Jung S."/>
        </authorList>
    </citation>
    <scope>NUCLEOTIDE SEQUENCE [LARGE SCALE GENOMIC DNA]</scope>
    <source>
        <strain evidence="3">Y27499</strain>
    </source>
</reference>
<dbReference type="EMBL" id="JAWIZZ010000006">
    <property type="protein sequence ID" value="KAK5782265.1"/>
    <property type="molecule type" value="Genomic_DNA"/>
</dbReference>
<evidence type="ECO:0000313" key="2">
    <source>
        <dbReference type="EMBL" id="KAK5782265.1"/>
    </source>
</evidence>
<protein>
    <submittedName>
        <fullName evidence="2">Uncharacterized protein</fullName>
    </submittedName>
</protein>
<proteinExistence type="predicted"/>
<dbReference type="GO" id="GO:0005739">
    <property type="term" value="C:mitochondrion"/>
    <property type="evidence" value="ECO:0007669"/>
    <property type="project" value="GOC"/>
</dbReference>
<dbReference type="AlphaFoldDB" id="A0AAN8A9Y0"/>
<organism evidence="2 3">
    <name type="scientific">Arxiozyma heterogenica</name>
    <dbReference type="NCBI Taxonomy" id="278026"/>
    <lineage>
        <taxon>Eukaryota</taxon>
        <taxon>Fungi</taxon>
        <taxon>Dikarya</taxon>
        <taxon>Ascomycota</taxon>
        <taxon>Saccharomycotina</taxon>
        <taxon>Saccharomycetes</taxon>
        <taxon>Saccharomycetales</taxon>
        <taxon>Saccharomycetaceae</taxon>
        <taxon>Arxiozyma</taxon>
    </lineage>
</organism>
<gene>
    <name evidence="2" type="ORF">RI543_000195</name>
</gene>
<feature type="transmembrane region" description="Helical" evidence="1">
    <location>
        <begin position="30"/>
        <end position="48"/>
    </location>
</feature>